<feature type="domain" description="GIY-YIG" evidence="1">
    <location>
        <begin position="1"/>
        <end position="77"/>
    </location>
</feature>
<name>A0A1F7V6B8_9BACT</name>
<organism evidence="2 3">
    <name type="scientific">Candidatus Uhrbacteria bacterium RIFCSPLOWO2_02_FULL_48_12</name>
    <dbReference type="NCBI Taxonomy" id="1802407"/>
    <lineage>
        <taxon>Bacteria</taxon>
        <taxon>Candidatus Uhriibacteriota</taxon>
    </lineage>
</organism>
<dbReference type="STRING" id="1802407.A3I40_00390"/>
<accession>A0A1F7V6B8</accession>
<dbReference type="Proteomes" id="UP000178723">
    <property type="component" value="Unassembled WGS sequence"/>
</dbReference>
<dbReference type="AlphaFoldDB" id="A0A1F7V6B8"/>
<dbReference type="Pfam" id="PF01541">
    <property type="entry name" value="GIY-YIG"/>
    <property type="match status" value="1"/>
</dbReference>
<sequence length="80" mass="9310">MKFMTYVLVDKNGKLYKGATGNLERRMRDHIRGKTKTTRAMHGLTVVYKEEYESFGLARAREVYFKTAAGRRFLKKIMGS</sequence>
<dbReference type="SUPFAM" id="SSF82771">
    <property type="entry name" value="GIY-YIG endonuclease"/>
    <property type="match status" value="1"/>
</dbReference>
<evidence type="ECO:0000313" key="3">
    <source>
        <dbReference type="Proteomes" id="UP000178723"/>
    </source>
</evidence>
<protein>
    <recommendedName>
        <fullName evidence="1">GIY-YIG domain-containing protein</fullName>
    </recommendedName>
</protein>
<evidence type="ECO:0000313" key="2">
    <source>
        <dbReference type="EMBL" id="OGL85981.1"/>
    </source>
</evidence>
<dbReference type="PROSITE" id="PS50164">
    <property type="entry name" value="GIY_YIG"/>
    <property type="match status" value="1"/>
</dbReference>
<dbReference type="InterPro" id="IPR000305">
    <property type="entry name" value="GIY-YIG_endonuc"/>
</dbReference>
<comment type="caution">
    <text evidence="2">The sequence shown here is derived from an EMBL/GenBank/DDBJ whole genome shotgun (WGS) entry which is preliminary data.</text>
</comment>
<gene>
    <name evidence="2" type="ORF">A3I40_00390</name>
</gene>
<dbReference type="EMBL" id="MGEP01000055">
    <property type="protein sequence ID" value="OGL85981.1"/>
    <property type="molecule type" value="Genomic_DNA"/>
</dbReference>
<dbReference type="InterPro" id="IPR035901">
    <property type="entry name" value="GIY-YIG_endonuc_sf"/>
</dbReference>
<reference evidence="2 3" key="1">
    <citation type="journal article" date="2016" name="Nat. Commun.">
        <title>Thousands of microbial genomes shed light on interconnected biogeochemical processes in an aquifer system.</title>
        <authorList>
            <person name="Anantharaman K."/>
            <person name="Brown C.T."/>
            <person name="Hug L.A."/>
            <person name="Sharon I."/>
            <person name="Castelle C.J."/>
            <person name="Probst A.J."/>
            <person name="Thomas B.C."/>
            <person name="Singh A."/>
            <person name="Wilkins M.J."/>
            <person name="Karaoz U."/>
            <person name="Brodie E.L."/>
            <person name="Williams K.H."/>
            <person name="Hubbard S.S."/>
            <person name="Banfield J.F."/>
        </authorList>
    </citation>
    <scope>NUCLEOTIDE SEQUENCE [LARGE SCALE GENOMIC DNA]</scope>
</reference>
<evidence type="ECO:0000259" key="1">
    <source>
        <dbReference type="PROSITE" id="PS50164"/>
    </source>
</evidence>
<proteinExistence type="predicted"/>
<dbReference type="Gene3D" id="3.40.1440.10">
    <property type="entry name" value="GIY-YIG endonuclease"/>
    <property type="match status" value="1"/>
</dbReference>